<gene>
    <name evidence="2" type="ORF">V1479_12530</name>
</gene>
<evidence type="ECO:0000313" key="3">
    <source>
        <dbReference type="Proteomes" id="UP001559025"/>
    </source>
</evidence>
<evidence type="ECO:0000313" key="2">
    <source>
        <dbReference type="EMBL" id="MEX4008136.1"/>
    </source>
</evidence>
<evidence type="ECO:0000256" key="1">
    <source>
        <dbReference type="SAM" id="SignalP"/>
    </source>
</evidence>
<dbReference type="RefSeq" id="WP_368803178.1">
    <property type="nucleotide sequence ID" value="NZ_JAZHFV010000003.1"/>
</dbReference>
<sequence>MWRPGILLAAASTVLSTFSTPASAQFSGTFEFRWLSDPANRHRQMQLVSAVSFRDKAGRVWNVPQGAKIDGASIPSALWTFAGSPFVGNYRRASVIHDHYCDLRTERAEDVHRMFRDAMEADGVTNPERYSKYLAVRAYTAFTGACGAPSNELNELSTEVPVAGFDTSEELIATLESFTLEESLGTSVQGRVDEVLSIAEIENPVTYATLTEFRRVPTAENYQRLEDAVRIEAPTEEEIEALALLANATVPEGSIELPDR</sequence>
<dbReference type="Proteomes" id="UP001559025">
    <property type="component" value="Unassembled WGS sequence"/>
</dbReference>
<name>A0ABV3WTX8_9HYPH</name>
<keyword evidence="1" id="KW-0732">Signal</keyword>
<reference evidence="2 3" key="1">
    <citation type="submission" date="2024-01" db="EMBL/GenBank/DDBJ databases">
        <title>New evidence supports the origin of RcGTA from prophage.</title>
        <authorList>
            <person name="Xu Y."/>
            <person name="Liu B."/>
            <person name="Chen F."/>
        </authorList>
    </citation>
    <scope>NUCLEOTIDE SEQUENCE [LARGE SCALE GENOMIC DNA]</scope>
    <source>
        <strain evidence="2 3">CBW1107-2</strain>
    </source>
</reference>
<keyword evidence="3" id="KW-1185">Reference proteome</keyword>
<proteinExistence type="predicted"/>
<dbReference type="EMBL" id="JAZHFV010000003">
    <property type="protein sequence ID" value="MEX4008136.1"/>
    <property type="molecule type" value="Genomic_DNA"/>
</dbReference>
<dbReference type="InterPro" id="IPR010767">
    <property type="entry name" value="Phage_CGC-2007_Cje0229"/>
</dbReference>
<dbReference type="Pfam" id="PF07087">
    <property type="entry name" value="DUF1353"/>
    <property type="match status" value="1"/>
</dbReference>
<comment type="caution">
    <text evidence="2">The sequence shown here is derived from an EMBL/GenBank/DDBJ whole genome shotgun (WGS) entry which is preliminary data.</text>
</comment>
<feature type="chain" id="PRO_5046161497" evidence="1">
    <location>
        <begin position="25"/>
        <end position="260"/>
    </location>
</feature>
<protein>
    <submittedName>
        <fullName evidence="2">DUF1353 domain-containing protein</fullName>
    </submittedName>
</protein>
<accession>A0ABV3WTX8</accession>
<organism evidence="2 3">
    <name type="scientific">Neoaquamicrobium sediminum</name>
    <dbReference type="NCBI Taxonomy" id="1849104"/>
    <lineage>
        <taxon>Bacteria</taxon>
        <taxon>Pseudomonadati</taxon>
        <taxon>Pseudomonadota</taxon>
        <taxon>Alphaproteobacteria</taxon>
        <taxon>Hyphomicrobiales</taxon>
        <taxon>Phyllobacteriaceae</taxon>
        <taxon>Neoaquamicrobium</taxon>
    </lineage>
</organism>
<feature type="signal peptide" evidence="1">
    <location>
        <begin position="1"/>
        <end position="24"/>
    </location>
</feature>